<evidence type="ECO:0000256" key="1">
    <source>
        <dbReference type="ARBA" id="ARBA00003783"/>
    </source>
</evidence>
<evidence type="ECO:0000256" key="15">
    <source>
        <dbReference type="ARBA" id="ARBA00023242"/>
    </source>
</evidence>
<dbReference type="GO" id="GO:0005576">
    <property type="term" value="C:extracellular region"/>
    <property type="evidence" value="ECO:0007669"/>
    <property type="project" value="UniProtKB-SubCell"/>
</dbReference>
<evidence type="ECO:0000256" key="11">
    <source>
        <dbReference type="ARBA" id="ARBA00022782"/>
    </source>
</evidence>
<dbReference type="CTD" id="51335"/>
<keyword evidence="14" id="KW-0325">Glycoprotein</keyword>
<keyword evidence="11" id="KW-0221">Differentiation</keyword>
<dbReference type="GO" id="GO:0031966">
    <property type="term" value="C:mitochondrial membrane"/>
    <property type="evidence" value="ECO:0007669"/>
    <property type="project" value="UniProtKB-SubCell"/>
</dbReference>
<comment type="subcellular location">
    <subcellularLocation>
        <location evidence="3">Mitochondrion membrane</location>
    </subcellularLocation>
    <subcellularLocation>
        <location evidence="2">Nucleus</location>
    </subcellularLocation>
    <subcellularLocation>
        <location evidence="4">Secreted</location>
    </subcellularLocation>
</comment>
<dbReference type="GO" id="GO:0005634">
    <property type="term" value="C:nucleus"/>
    <property type="evidence" value="ECO:0007669"/>
    <property type="project" value="UniProtKB-SubCell"/>
</dbReference>
<comment type="similarity">
    <text evidence="5">Belongs to the neugrin family.</text>
</comment>
<dbReference type="InParanoid" id="A0A6P7N4P3"/>
<keyword evidence="8" id="KW-0217">Developmental protein</keyword>
<evidence type="ECO:0000256" key="9">
    <source>
        <dbReference type="ARBA" id="ARBA00022525"/>
    </source>
</evidence>
<sequence length="312" mass="35003">MARALQVLSLFPRCGVLSVATSASTHSRRFASRDASRAWMGRSHVQRERTSVRAPGGSGDTSAEEPELQDLEDVEDKLQALVDEGRRRQRTVKYNILRRQMSSPGPPQRKLTWDAIEQIRYLKQELPEEWTVQRLAEGFSVTPDVILRVLRSTFIPSPERKAKQDANVMNALSQQVLPSGAWKAQEMPKLPRNHKPVTLLSENREDALVPVSDQNLVIQKKGSGSLANSRALVTVQPTQFASGISIEAPVKPSIKGDITSDTNLEENDEECWDGQVLTEKELEELMEMEKPSPVLQVGKEFFDADGNFLYRI</sequence>
<dbReference type="InterPro" id="IPR010487">
    <property type="entry name" value="NGRN/Rrg9"/>
</dbReference>
<dbReference type="OrthoDB" id="6415470at2759"/>
<name>A0A6P7N4P3_BETSP</name>
<dbReference type="Proteomes" id="UP000515150">
    <property type="component" value="Chromosome 7"/>
</dbReference>
<dbReference type="PANTHER" id="PTHR13475">
    <property type="entry name" value="NEUGRIN"/>
    <property type="match status" value="1"/>
</dbReference>
<comment type="subunit">
    <text evidence="6">Forms a regulatory protein-RNA complex, consisting of RCC1L, NGRN, RPUSD3, RPUSD4, TRUB2, FASTKD2 and 16S mt-rRNA. Interacts with 16S mt-rRNA; this interaction is direct.</text>
</comment>
<evidence type="ECO:0000256" key="6">
    <source>
        <dbReference type="ARBA" id="ARBA00011308"/>
    </source>
</evidence>
<evidence type="ECO:0000256" key="8">
    <source>
        <dbReference type="ARBA" id="ARBA00022473"/>
    </source>
</evidence>
<keyword evidence="12" id="KW-0496">Mitochondrion</keyword>
<evidence type="ECO:0000313" key="19">
    <source>
        <dbReference type="RefSeq" id="XP_029013398.1"/>
    </source>
</evidence>
<evidence type="ECO:0000256" key="13">
    <source>
        <dbReference type="ARBA" id="ARBA00023136"/>
    </source>
</evidence>
<evidence type="ECO:0000256" key="2">
    <source>
        <dbReference type="ARBA" id="ARBA00004123"/>
    </source>
</evidence>
<keyword evidence="15" id="KW-0539">Nucleus</keyword>
<dbReference type="AlphaFoldDB" id="A0A6P7N4P3"/>
<gene>
    <name evidence="19" type="primary">ngrn</name>
</gene>
<keyword evidence="18" id="KW-1185">Reference proteome</keyword>
<reference evidence="19" key="1">
    <citation type="submission" date="2025-08" db="UniProtKB">
        <authorList>
            <consortium name="RefSeq"/>
        </authorList>
    </citation>
    <scope>IDENTIFICATION</scope>
</reference>
<evidence type="ECO:0000256" key="12">
    <source>
        <dbReference type="ARBA" id="ARBA00023128"/>
    </source>
</evidence>
<dbReference type="KEGG" id="bspl:114859430"/>
<evidence type="ECO:0000256" key="4">
    <source>
        <dbReference type="ARBA" id="ARBA00004613"/>
    </source>
</evidence>
<keyword evidence="10" id="KW-0732">Signal</keyword>
<proteinExistence type="inferred from homology"/>
<comment type="function">
    <text evidence="1">Plays an essential role in mitochondrial ribosome biogenesis. As a component of a functional protein-RNA module, consisting of RCC1L, NGRN, RPUSD3, RPUSD4, TRUB2, FASTKD2 and 16S mitochondrial ribosomal RNA (16S mt-rRNA), controls 16S mt-rRNA abundance and is required for intra-mitochondrial translation of core subunits of the oxidative phosphorylation system.</text>
</comment>
<evidence type="ECO:0000256" key="17">
    <source>
        <dbReference type="SAM" id="MobiDB-lite"/>
    </source>
</evidence>
<dbReference type="RefSeq" id="XP_029013398.1">
    <property type="nucleotide sequence ID" value="XM_029157565.3"/>
</dbReference>
<evidence type="ECO:0000256" key="5">
    <source>
        <dbReference type="ARBA" id="ARBA00008082"/>
    </source>
</evidence>
<evidence type="ECO:0000256" key="10">
    <source>
        <dbReference type="ARBA" id="ARBA00022729"/>
    </source>
</evidence>
<evidence type="ECO:0000256" key="16">
    <source>
        <dbReference type="ARBA" id="ARBA00029657"/>
    </source>
</evidence>
<protein>
    <recommendedName>
        <fullName evidence="7">Neugrin</fullName>
    </recommendedName>
    <alternativeName>
        <fullName evidence="16">Neurite outgrowth-associated protein</fullName>
    </alternativeName>
</protein>
<evidence type="ECO:0000256" key="7">
    <source>
        <dbReference type="ARBA" id="ARBA00016593"/>
    </source>
</evidence>
<feature type="region of interest" description="Disordered" evidence="17">
    <location>
        <begin position="25"/>
        <end position="69"/>
    </location>
</feature>
<keyword evidence="9" id="KW-0964">Secreted</keyword>
<evidence type="ECO:0000313" key="18">
    <source>
        <dbReference type="Proteomes" id="UP000515150"/>
    </source>
</evidence>
<dbReference type="Pfam" id="PF06413">
    <property type="entry name" value="Neugrin"/>
    <property type="match status" value="1"/>
</dbReference>
<evidence type="ECO:0000256" key="3">
    <source>
        <dbReference type="ARBA" id="ARBA00004325"/>
    </source>
</evidence>
<dbReference type="GeneID" id="114859430"/>
<keyword evidence="13" id="KW-0472">Membrane</keyword>
<dbReference type="PANTHER" id="PTHR13475:SF4">
    <property type="entry name" value="NEUGRIN"/>
    <property type="match status" value="1"/>
</dbReference>
<dbReference type="GO" id="GO:0030154">
    <property type="term" value="P:cell differentiation"/>
    <property type="evidence" value="ECO:0007669"/>
    <property type="project" value="UniProtKB-KW"/>
</dbReference>
<accession>A0A6P7N4P3</accession>
<evidence type="ECO:0000256" key="14">
    <source>
        <dbReference type="ARBA" id="ARBA00023180"/>
    </source>
</evidence>
<organism evidence="18 19">
    <name type="scientific">Betta splendens</name>
    <name type="common">Siamese fighting fish</name>
    <dbReference type="NCBI Taxonomy" id="158456"/>
    <lineage>
        <taxon>Eukaryota</taxon>
        <taxon>Metazoa</taxon>
        <taxon>Chordata</taxon>
        <taxon>Craniata</taxon>
        <taxon>Vertebrata</taxon>
        <taxon>Euteleostomi</taxon>
        <taxon>Actinopterygii</taxon>
        <taxon>Neopterygii</taxon>
        <taxon>Teleostei</taxon>
        <taxon>Neoteleostei</taxon>
        <taxon>Acanthomorphata</taxon>
        <taxon>Anabantaria</taxon>
        <taxon>Anabantiformes</taxon>
        <taxon>Anabantoidei</taxon>
        <taxon>Osphronemidae</taxon>
        <taxon>Betta</taxon>
    </lineage>
</organism>